<feature type="compositionally biased region" description="Polar residues" evidence="1">
    <location>
        <begin position="607"/>
        <end position="621"/>
    </location>
</feature>
<protein>
    <submittedName>
        <fullName evidence="3">Glutamate rich 3</fullName>
    </submittedName>
</protein>
<gene>
    <name evidence="3" type="ORF">HJG63_004606</name>
</gene>
<feature type="domain" description="DUF4590" evidence="2">
    <location>
        <begin position="301"/>
        <end position="413"/>
    </location>
</feature>
<organism evidence="3 4">
    <name type="scientific">Rousettus aegyptiacus</name>
    <name type="common">Egyptian fruit bat</name>
    <name type="synonym">Pteropus aegyptiacus</name>
    <dbReference type="NCBI Taxonomy" id="9407"/>
    <lineage>
        <taxon>Eukaryota</taxon>
        <taxon>Metazoa</taxon>
        <taxon>Chordata</taxon>
        <taxon>Craniata</taxon>
        <taxon>Vertebrata</taxon>
        <taxon>Euteleostomi</taxon>
        <taxon>Mammalia</taxon>
        <taxon>Eutheria</taxon>
        <taxon>Laurasiatheria</taxon>
        <taxon>Chiroptera</taxon>
        <taxon>Yinpterochiroptera</taxon>
        <taxon>Pteropodoidea</taxon>
        <taxon>Pteropodidae</taxon>
        <taxon>Rousettinae</taxon>
        <taxon>Rousettus</taxon>
    </lineage>
</organism>
<proteinExistence type="predicted"/>
<feature type="region of interest" description="Disordered" evidence="1">
    <location>
        <begin position="1422"/>
        <end position="1552"/>
    </location>
</feature>
<dbReference type="OrthoDB" id="120976at2759"/>
<dbReference type="Proteomes" id="UP000593571">
    <property type="component" value="Unassembled WGS sequence"/>
</dbReference>
<feature type="compositionally biased region" description="Basic and acidic residues" evidence="1">
    <location>
        <begin position="997"/>
        <end position="1010"/>
    </location>
</feature>
<feature type="region of interest" description="Disordered" evidence="1">
    <location>
        <begin position="408"/>
        <end position="431"/>
    </location>
</feature>
<feature type="compositionally biased region" description="Polar residues" evidence="1">
    <location>
        <begin position="781"/>
        <end position="795"/>
    </location>
</feature>
<feature type="compositionally biased region" description="Basic and acidic residues" evidence="1">
    <location>
        <begin position="421"/>
        <end position="431"/>
    </location>
</feature>
<reference evidence="3 4" key="1">
    <citation type="journal article" date="2020" name="Nature">
        <title>Six reference-quality genomes reveal evolution of bat adaptations.</title>
        <authorList>
            <person name="Jebb D."/>
            <person name="Huang Z."/>
            <person name="Pippel M."/>
            <person name="Hughes G.M."/>
            <person name="Lavrichenko K."/>
            <person name="Devanna P."/>
            <person name="Winkler S."/>
            <person name="Jermiin L.S."/>
            <person name="Skirmuntt E.C."/>
            <person name="Katzourakis A."/>
            <person name="Burkitt-Gray L."/>
            <person name="Ray D.A."/>
            <person name="Sullivan K.A.M."/>
            <person name="Roscito J.G."/>
            <person name="Kirilenko B.M."/>
            <person name="Davalos L.M."/>
            <person name="Corthals A.P."/>
            <person name="Power M.L."/>
            <person name="Jones G."/>
            <person name="Ransome R.D."/>
            <person name="Dechmann D.K.N."/>
            <person name="Locatelli A.G."/>
            <person name="Puechmaille S.J."/>
            <person name="Fedrigo O."/>
            <person name="Jarvis E.D."/>
            <person name="Hiller M."/>
            <person name="Vernes S.C."/>
            <person name="Myers E.W."/>
            <person name="Teeling E.C."/>
        </authorList>
    </citation>
    <scope>NUCLEOTIDE SEQUENCE [LARGE SCALE GENOMIC DNA]</scope>
    <source>
        <strain evidence="3">MRouAeg1</strain>
        <tissue evidence="3">Muscle</tissue>
    </source>
</reference>
<feature type="compositionally biased region" description="Acidic residues" evidence="1">
    <location>
        <begin position="563"/>
        <end position="574"/>
    </location>
</feature>
<feature type="compositionally biased region" description="Basic and acidic residues" evidence="1">
    <location>
        <begin position="1105"/>
        <end position="1127"/>
    </location>
</feature>
<dbReference type="InterPro" id="IPR048257">
    <property type="entry name" value="DUF4590"/>
</dbReference>
<feature type="compositionally biased region" description="Low complexity" evidence="1">
    <location>
        <begin position="1277"/>
        <end position="1286"/>
    </location>
</feature>
<feature type="region of interest" description="Disordered" evidence="1">
    <location>
        <begin position="735"/>
        <end position="826"/>
    </location>
</feature>
<feature type="compositionally biased region" description="Basic and acidic residues" evidence="1">
    <location>
        <begin position="552"/>
        <end position="562"/>
    </location>
</feature>
<feature type="compositionally biased region" description="Basic and acidic residues" evidence="1">
    <location>
        <begin position="1310"/>
        <end position="1321"/>
    </location>
</feature>
<feature type="region of interest" description="Disordered" evidence="1">
    <location>
        <begin position="501"/>
        <end position="639"/>
    </location>
</feature>
<feature type="region of interest" description="Disordered" evidence="1">
    <location>
        <begin position="1151"/>
        <end position="1295"/>
    </location>
</feature>
<feature type="compositionally biased region" description="Basic and acidic residues" evidence="1">
    <location>
        <begin position="1184"/>
        <end position="1204"/>
    </location>
</feature>
<feature type="compositionally biased region" description="Basic and acidic residues" evidence="1">
    <location>
        <begin position="796"/>
        <end position="822"/>
    </location>
</feature>
<evidence type="ECO:0000256" key="1">
    <source>
        <dbReference type="SAM" id="MobiDB-lite"/>
    </source>
</evidence>
<evidence type="ECO:0000259" key="2">
    <source>
        <dbReference type="Pfam" id="PF15257"/>
    </source>
</evidence>
<feature type="region of interest" description="Disordered" evidence="1">
    <location>
        <begin position="1351"/>
        <end position="1384"/>
    </location>
</feature>
<name>A0A7J8K806_ROUAE</name>
<feature type="compositionally biased region" description="Acidic residues" evidence="1">
    <location>
        <begin position="1210"/>
        <end position="1223"/>
    </location>
</feature>
<feature type="compositionally biased region" description="Basic and acidic residues" evidence="1">
    <location>
        <begin position="1361"/>
        <end position="1378"/>
    </location>
</feature>
<feature type="compositionally biased region" description="Low complexity" evidence="1">
    <location>
        <begin position="1422"/>
        <end position="1441"/>
    </location>
</feature>
<evidence type="ECO:0000313" key="3">
    <source>
        <dbReference type="EMBL" id="KAF6504960.1"/>
    </source>
</evidence>
<dbReference type="PANTHER" id="PTHR23034:SF2">
    <property type="entry name" value="GLUTAMATE-RICH PROTEIN 3"/>
    <property type="match status" value="1"/>
</dbReference>
<feature type="compositionally biased region" description="Basic and acidic residues" evidence="1">
    <location>
        <begin position="1151"/>
        <end position="1165"/>
    </location>
</feature>
<dbReference type="EMBL" id="JACASE010000001">
    <property type="protein sequence ID" value="KAF6504960.1"/>
    <property type="molecule type" value="Genomic_DNA"/>
</dbReference>
<feature type="compositionally biased region" description="Basic and acidic residues" evidence="1">
    <location>
        <begin position="530"/>
        <end position="545"/>
    </location>
</feature>
<feature type="compositionally biased region" description="Low complexity" evidence="1">
    <location>
        <begin position="581"/>
        <end position="593"/>
    </location>
</feature>
<feature type="compositionally biased region" description="Basic and acidic residues" evidence="1">
    <location>
        <begin position="1494"/>
        <end position="1508"/>
    </location>
</feature>
<feature type="region of interest" description="Disordered" evidence="1">
    <location>
        <begin position="1308"/>
        <end position="1339"/>
    </location>
</feature>
<accession>A0A7J8K806</accession>
<feature type="compositionally biased region" description="Low complexity" evidence="1">
    <location>
        <begin position="1224"/>
        <end position="1257"/>
    </location>
</feature>
<feature type="compositionally biased region" description="Basic and acidic residues" evidence="1">
    <location>
        <begin position="1042"/>
        <end position="1061"/>
    </location>
</feature>
<comment type="caution">
    <text evidence="3">The sequence shown here is derived from an EMBL/GenBank/DDBJ whole genome shotgun (WGS) entry which is preliminary data.</text>
</comment>
<feature type="compositionally biased region" description="Basic and acidic residues" evidence="1">
    <location>
        <begin position="1259"/>
        <end position="1276"/>
    </location>
</feature>
<sequence length="1552" mass="171593">MSHSHPAGLLAAYNSLTDKHLAGYFNNTRIRRHLLRSGLITRSGRILSEKEYKLNIMKRDHQKYIRECLAQAIFHKVLDMERCHQLEIKKKLEAFARKERIQRFKGEPMRWSGGNNMPVLSPHPPVGPKTNRGHSVLVDEGHSSPTTLTAPRPYTAPGNMQPPIRLQPLPSNPAVGTVPKTTSGSRSKTSLLEKEAPFPIGGKKAAMKFRSSVDNSQGINRYQLLNIDCYMMPIPPPPPPHNGKSARENRPETWRRRRRFRPTTAPNGLEPLFTRDSRRIHKTPLHSNAVITMIYLGKNLHLSYDHPDFRDEIKVYQQHCGGENLCVYKGRLLEKETFQFISKRHHGFPFSLTFFLNGIQVNRLSSCCEYKHRKSSRLGGKRGYFGFVCVERSSPCYKCIIAMGLDKKPTSPKPRKQRNIQKREELEKGEGKLRKDRAYMIPRRNEMEGNKTSASVIFSAEEEKIGIEEVRTAIEEMQRRGKPGQVWEDDHENLFKYEYEEDFEVDEEKQDEKANEGQDDDQMNGMSKSPSDDEKDHLYLEKESETSSQKALDADDNVKDEGDGCSESELEEDKQDVNNASSSSSRSHPYSSCSEDESALEDRRVYTENSPNESARSSPSRELSENDEPEKSYLPIEDSLKIEVEDQNITKADMETKLLPTEESLENVLEEEMEKGTQTIAEGLSVKSREHVFKEEKETYKSKLWEGSTANVKDREAGPYRVEKGAVGQIIAEAVEPGRHGPYDIESGVSSADPGEEHSRTPEMDPGAAPNGNLVAEEMETLNSIKESKPVTSETYTREKEEAVEKDEVPQHRDADTPEVKGDATLWEKAGINEVPLGEGNPTAEQPELVEQFTEEREIPQGIASGEEREAEGDTGLDEERKEAIRASGGWKEDEAPEEQALMQAVLETEKAASEEEGGSVLASKAPAQNSQCVQEAAAPREAVTPKGEAERGAAASEAGSEKPDAEDTAEEASTDLEDMGPEEESAFLGEDGSEEATLKGEESAEERKAVVGTETPLSSSASEKAEATQMRVSGSPEDVEKEQVTTEVESNKEDDRKEISPEEFYAARGRPKAERPKTPLGETESEREEVTRANALQDEDILEEGQKFKGGEGETMKEKRPEEETRGPQNEMQCDVENEAPMEASELIEDTRLQEDSLREREVTVSETAPGFEKSLENIIALRNEREGERMREAGDTELKGRAEPICGENDDVTPPEQDEGPSPEGEGPVGASESNPARKMQAAETMTTAAGEAQECAAKDKDGLAESERKDKEGSSQGQQEVGGMAMTQEDAPEGYSMMAEKLNGKVMNKDPEEEEVKRCTLGTGVMRNGDTKGNRSLQGGAVVAEEDVHQEGGAAEMAEEKRKVLADSETAEGKTEANTASNFSDVAEEIWHKADELHELLRKTAAAEKVVVEEIALSGEEVPAVEEATVTGVSGTGVRTPQEPSDLEGKAPQLGQGQKGGDGDTIQQAELVGEDAGVGSCVGGQESGQPEEFRLGLSQERESGPNRESPQDMETLPVKPDCTGTQEKQEHIAQIESENTDVSVSDVKG</sequence>
<evidence type="ECO:0000313" key="4">
    <source>
        <dbReference type="Proteomes" id="UP000593571"/>
    </source>
</evidence>
<dbReference type="Pfam" id="PF15257">
    <property type="entry name" value="DUF4590"/>
    <property type="match status" value="1"/>
</dbReference>
<dbReference type="InterPro" id="IPR027962">
    <property type="entry name" value="ERICH3"/>
</dbReference>
<feature type="compositionally biased region" description="Acidic residues" evidence="1">
    <location>
        <begin position="967"/>
        <end position="986"/>
    </location>
</feature>
<keyword evidence="4" id="KW-1185">Reference proteome</keyword>
<feature type="region of interest" description="Disordered" evidence="1">
    <location>
        <begin position="858"/>
        <end position="1135"/>
    </location>
</feature>
<dbReference type="PANTHER" id="PTHR23034">
    <property type="entry name" value="GLUTAMATE-RICH PROTEIN 3"/>
    <property type="match status" value="1"/>
</dbReference>